<proteinExistence type="predicted"/>
<dbReference type="GO" id="GO:0016301">
    <property type="term" value="F:kinase activity"/>
    <property type="evidence" value="ECO:0007669"/>
    <property type="project" value="UniProtKB-KW"/>
</dbReference>
<feature type="domain" description="DAGKc" evidence="12">
    <location>
        <begin position="10"/>
        <end position="138"/>
    </location>
</feature>
<dbReference type="InterPro" id="IPR045540">
    <property type="entry name" value="YegS/DAGK_C"/>
</dbReference>
<evidence type="ECO:0000256" key="6">
    <source>
        <dbReference type="ARBA" id="ARBA00022777"/>
    </source>
</evidence>
<keyword evidence="7" id="KW-0067">ATP-binding</keyword>
<dbReference type="Gene3D" id="2.60.200.40">
    <property type="match status" value="1"/>
</dbReference>
<evidence type="ECO:0000256" key="10">
    <source>
        <dbReference type="ARBA" id="ARBA00023209"/>
    </source>
</evidence>
<keyword evidence="2" id="KW-0444">Lipid biosynthesis</keyword>
<evidence type="ECO:0000259" key="12">
    <source>
        <dbReference type="PROSITE" id="PS50146"/>
    </source>
</evidence>
<evidence type="ECO:0000313" key="14">
    <source>
        <dbReference type="Proteomes" id="UP001320119"/>
    </source>
</evidence>
<dbReference type="InterPro" id="IPR001206">
    <property type="entry name" value="Diacylglycerol_kinase_cat_dom"/>
</dbReference>
<dbReference type="Proteomes" id="UP001320119">
    <property type="component" value="Chromosome"/>
</dbReference>
<gene>
    <name evidence="13" type="ORF">MARGE09_P3932</name>
</gene>
<evidence type="ECO:0000313" key="13">
    <source>
        <dbReference type="EMBL" id="BCD99730.1"/>
    </source>
</evidence>
<dbReference type="InterPro" id="IPR005218">
    <property type="entry name" value="Diacylglycerol/lipid_kinase"/>
</dbReference>
<dbReference type="NCBIfam" id="TIGR00147">
    <property type="entry name" value="YegS/Rv2252/BmrU family lipid kinase"/>
    <property type="match status" value="1"/>
</dbReference>
<dbReference type="KEGG" id="marq:MARGE09_P3932"/>
<dbReference type="Pfam" id="PF00781">
    <property type="entry name" value="DAGK_cat"/>
    <property type="match status" value="1"/>
</dbReference>
<evidence type="ECO:0000256" key="7">
    <source>
        <dbReference type="ARBA" id="ARBA00022840"/>
    </source>
</evidence>
<evidence type="ECO:0000256" key="2">
    <source>
        <dbReference type="ARBA" id="ARBA00022516"/>
    </source>
</evidence>
<dbReference type="SUPFAM" id="SSF111331">
    <property type="entry name" value="NAD kinase/diacylglycerol kinase-like"/>
    <property type="match status" value="1"/>
</dbReference>
<dbReference type="PROSITE" id="PS50146">
    <property type="entry name" value="DAGK"/>
    <property type="match status" value="1"/>
</dbReference>
<reference evidence="13 14" key="1">
    <citation type="journal article" date="2022" name="IScience">
        <title>An ultrasensitive nanofiber-based assay for enzymatic hydrolysis and deep-sea microbial degradation of cellulose.</title>
        <authorList>
            <person name="Tsudome M."/>
            <person name="Tachioka M."/>
            <person name="Miyazaki M."/>
            <person name="Uchimura K."/>
            <person name="Tsuda M."/>
            <person name="Takaki Y."/>
            <person name="Deguchi S."/>
        </authorList>
    </citation>
    <scope>NUCLEOTIDE SEQUENCE [LARGE SCALE GENOMIC DNA]</scope>
    <source>
        <strain evidence="13 14">GE09</strain>
    </source>
</reference>
<dbReference type="PANTHER" id="PTHR12358:SF106">
    <property type="entry name" value="LIPID KINASE YEGS"/>
    <property type="match status" value="1"/>
</dbReference>
<evidence type="ECO:0000256" key="4">
    <source>
        <dbReference type="ARBA" id="ARBA00022723"/>
    </source>
</evidence>
<dbReference type="GO" id="GO:0005886">
    <property type="term" value="C:plasma membrane"/>
    <property type="evidence" value="ECO:0007669"/>
    <property type="project" value="TreeGrafter"/>
</dbReference>
<dbReference type="SMART" id="SM00046">
    <property type="entry name" value="DAGKc"/>
    <property type="match status" value="1"/>
</dbReference>
<evidence type="ECO:0000256" key="11">
    <source>
        <dbReference type="ARBA" id="ARBA00023264"/>
    </source>
</evidence>
<keyword evidence="10" id="KW-0594">Phospholipid biosynthesis</keyword>
<keyword evidence="6" id="KW-0418">Kinase</keyword>
<keyword evidence="4" id="KW-0479">Metal-binding</keyword>
<dbReference type="GO" id="GO:0046872">
    <property type="term" value="F:metal ion binding"/>
    <property type="evidence" value="ECO:0007669"/>
    <property type="project" value="UniProtKB-KW"/>
</dbReference>
<evidence type="ECO:0000256" key="5">
    <source>
        <dbReference type="ARBA" id="ARBA00022741"/>
    </source>
</evidence>
<dbReference type="GO" id="GO:0008654">
    <property type="term" value="P:phospholipid biosynthetic process"/>
    <property type="evidence" value="ECO:0007669"/>
    <property type="project" value="UniProtKB-KW"/>
</dbReference>
<dbReference type="PANTHER" id="PTHR12358">
    <property type="entry name" value="SPHINGOSINE KINASE"/>
    <property type="match status" value="1"/>
</dbReference>
<comment type="cofactor">
    <cofactor evidence="1">
        <name>Mg(2+)</name>
        <dbReference type="ChEBI" id="CHEBI:18420"/>
    </cofactor>
</comment>
<keyword evidence="8" id="KW-0460">Magnesium</keyword>
<dbReference type="EMBL" id="AP023086">
    <property type="protein sequence ID" value="BCD99730.1"/>
    <property type="molecule type" value="Genomic_DNA"/>
</dbReference>
<keyword evidence="14" id="KW-1185">Reference proteome</keyword>
<organism evidence="13 14">
    <name type="scientific">Marinagarivorans cellulosilyticus</name>
    <dbReference type="NCBI Taxonomy" id="2721545"/>
    <lineage>
        <taxon>Bacteria</taxon>
        <taxon>Pseudomonadati</taxon>
        <taxon>Pseudomonadota</taxon>
        <taxon>Gammaproteobacteria</taxon>
        <taxon>Cellvibrionales</taxon>
        <taxon>Cellvibrionaceae</taxon>
        <taxon>Marinagarivorans</taxon>
    </lineage>
</organism>
<dbReference type="Pfam" id="PF19279">
    <property type="entry name" value="YegS_C"/>
    <property type="match status" value="1"/>
</dbReference>
<dbReference type="NCBIfam" id="NF009604">
    <property type="entry name" value="PRK13057.1"/>
    <property type="match status" value="1"/>
</dbReference>
<evidence type="ECO:0000256" key="3">
    <source>
        <dbReference type="ARBA" id="ARBA00022679"/>
    </source>
</evidence>
<evidence type="ECO:0000256" key="8">
    <source>
        <dbReference type="ARBA" id="ARBA00022842"/>
    </source>
</evidence>
<dbReference type="InterPro" id="IPR050187">
    <property type="entry name" value="Lipid_Phosphate_FormReg"/>
</dbReference>
<keyword evidence="3" id="KW-0808">Transferase</keyword>
<dbReference type="AlphaFoldDB" id="A0AAN1WLD2"/>
<keyword evidence="5" id="KW-0547">Nucleotide-binding</keyword>
<keyword evidence="11" id="KW-1208">Phospholipid metabolism</keyword>
<dbReference type="Gene3D" id="3.40.50.10330">
    <property type="entry name" value="Probable inorganic polyphosphate/atp-NAD kinase, domain 1"/>
    <property type="match status" value="1"/>
</dbReference>
<protein>
    <recommendedName>
        <fullName evidence="12">DAGKc domain-containing protein</fullName>
    </recommendedName>
</protein>
<accession>A0AAN1WLD2</accession>
<evidence type="ECO:0000256" key="9">
    <source>
        <dbReference type="ARBA" id="ARBA00023098"/>
    </source>
</evidence>
<sequence length="301" mass="32485">MLNGFKCMSNEFKHILLIINPASRSGNSADIARGVSRLEQAGIKVTEVVSVSMEKSCEAIFLYHTSVDLIILAGGDGTVSSVAKCLLETKSAFAILPLGTANDLARSLDIPTDIDAAFETILTGRLKAIDLGWVNGSYFFNVANIGLGVDVTHELTPEVKKSWGVLGYLKALFCSVVKAKHFRLKLKVDGKEHKIKSIHLGVGNGRFYGGGNIVDEDCMIDNGALSVYSLKPQSLLDLLLHAPLLRYGQHASNPQTFICRGKRIEVATHGAKEIHADGEFVSYTPATFKVVPQALSVMVPS</sequence>
<dbReference type="InterPro" id="IPR016064">
    <property type="entry name" value="NAD/diacylglycerol_kinase_sf"/>
</dbReference>
<name>A0AAN1WLD2_9GAMM</name>
<dbReference type="GO" id="GO:0005524">
    <property type="term" value="F:ATP binding"/>
    <property type="evidence" value="ECO:0007669"/>
    <property type="project" value="UniProtKB-KW"/>
</dbReference>
<evidence type="ECO:0000256" key="1">
    <source>
        <dbReference type="ARBA" id="ARBA00001946"/>
    </source>
</evidence>
<keyword evidence="9" id="KW-0443">Lipid metabolism</keyword>
<dbReference type="InterPro" id="IPR017438">
    <property type="entry name" value="ATP-NAD_kinase_N"/>
</dbReference>